<dbReference type="InterPro" id="IPR050177">
    <property type="entry name" value="Lipid_A_modif_metabolic_enz"/>
</dbReference>
<dbReference type="InterPro" id="IPR001509">
    <property type="entry name" value="Epimerase_deHydtase"/>
</dbReference>
<dbReference type="Proteomes" id="UP000031971">
    <property type="component" value="Unassembled WGS sequence"/>
</dbReference>
<name>A0A0C2YDI3_PARME</name>
<dbReference type="Pfam" id="PF01370">
    <property type="entry name" value="Epimerase"/>
    <property type="match status" value="1"/>
</dbReference>
<evidence type="ECO:0000313" key="3">
    <source>
        <dbReference type="Proteomes" id="UP000031971"/>
    </source>
</evidence>
<organism evidence="2 3">
    <name type="scientific">Paramagnetospirillum magnetotacticum MS-1</name>
    <dbReference type="NCBI Taxonomy" id="272627"/>
    <lineage>
        <taxon>Bacteria</taxon>
        <taxon>Pseudomonadati</taxon>
        <taxon>Pseudomonadota</taxon>
        <taxon>Alphaproteobacteria</taxon>
        <taxon>Rhodospirillales</taxon>
        <taxon>Magnetospirillaceae</taxon>
        <taxon>Paramagnetospirillum</taxon>
    </lineage>
</organism>
<dbReference type="Gene3D" id="3.90.25.10">
    <property type="entry name" value="UDP-galactose 4-epimerase, domain 1"/>
    <property type="match status" value="1"/>
</dbReference>
<keyword evidence="3" id="KW-1185">Reference proteome</keyword>
<evidence type="ECO:0000313" key="2">
    <source>
        <dbReference type="EMBL" id="KIL97774.1"/>
    </source>
</evidence>
<sequence length="327" mass="36055">MDLAGKRILVTGGAGFIGSAIIDQLATEGCSEIVAVDNFVRGRKENLDAALARGNVRLVDGDIRDRSLMDGLVAGSDLIFHMAALRITHCAAEPRLALEVMVDSVFDLLELAVKHKVEKIVAASSASIYGLASHFPTTEAENPYDNRTLYGAAKAFNEGLLKSFADMYGIRYCAMRYFNAYGPRMDIHGKYTEVLIRWMERIDGGQKPLIFGDGLQTMDFVHVDDIARANILAAKSDCVEDAFNVASQTETSLRQLADLLCKVMGREGLEPEYGPERSVNPVPRRLADISKARALLGFEPRVNLEDGLRGLVDWWRTERARFEQPAG</sequence>
<dbReference type="AlphaFoldDB" id="A0A0C2YDI3"/>
<dbReference type="InterPro" id="IPR036291">
    <property type="entry name" value="NAD(P)-bd_dom_sf"/>
</dbReference>
<comment type="caution">
    <text evidence="2">The sequence shown here is derived from an EMBL/GenBank/DDBJ whole genome shotgun (WGS) entry which is preliminary data.</text>
</comment>
<evidence type="ECO:0000259" key="1">
    <source>
        <dbReference type="Pfam" id="PF01370"/>
    </source>
</evidence>
<dbReference type="STRING" id="272627.CCC_00835"/>
<feature type="domain" description="NAD-dependent epimerase/dehydratase" evidence="1">
    <location>
        <begin position="8"/>
        <end position="246"/>
    </location>
</feature>
<reference evidence="2 3" key="1">
    <citation type="submission" date="2015-01" db="EMBL/GenBank/DDBJ databases">
        <title>Genome Sequence of Magnetospirillum magnetotacticum Strain MS-1.</title>
        <authorList>
            <person name="Marinov G.K."/>
            <person name="Smalley M.D."/>
            <person name="DeSalvo G."/>
        </authorList>
    </citation>
    <scope>NUCLEOTIDE SEQUENCE [LARGE SCALE GENOMIC DNA]</scope>
    <source>
        <strain evidence="2 3">MS-1</strain>
    </source>
</reference>
<dbReference type="Gene3D" id="3.40.50.720">
    <property type="entry name" value="NAD(P)-binding Rossmann-like Domain"/>
    <property type="match status" value="1"/>
</dbReference>
<proteinExistence type="predicted"/>
<accession>A0A0C2YDI3</accession>
<dbReference type="EMBL" id="JXSL01000030">
    <property type="protein sequence ID" value="KIL97774.1"/>
    <property type="molecule type" value="Genomic_DNA"/>
</dbReference>
<dbReference type="PANTHER" id="PTHR43245:SF13">
    <property type="entry name" value="UDP-D-APIOSE_UDP-D-XYLOSE SYNTHASE 2"/>
    <property type="match status" value="1"/>
</dbReference>
<dbReference type="RefSeq" id="WP_009871286.1">
    <property type="nucleotide sequence ID" value="NZ_JXSL01000030.1"/>
</dbReference>
<dbReference type="SUPFAM" id="SSF51735">
    <property type="entry name" value="NAD(P)-binding Rossmann-fold domains"/>
    <property type="match status" value="1"/>
</dbReference>
<dbReference type="PANTHER" id="PTHR43245">
    <property type="entry name" value="BIFUNCTIONAL POLYMYXIN RESISTANCE PROTEIN ARNA"/>
    <property type="match status" value="1"/>
</dbReference>
<protein>
    <submittedName>
        <fullName evidence="2">UDP-glucose 4-epimerase</fullName>
    </submittedName>
</protein>
<gene>
    <name evidence="2" type="ORF">CCC_00835</name>
</gene>